<evidence type="ECO:0000256" key="6">
    <source>
        <dbReference type="ARBA" id="ARBA00022989"/>
    </source>
</evidence>
<evidence type="ECO:0000256" key="5">
    <source>
        <dbReference type="ARBA" id="ARBA00022692"/>
    </source>
</evidence>
<evidence type="ECO:0000259" key="9">
    <source>
        <dbReference type="PROSITE" id="PS50928"/>
    </source>
</evidence>
<feature type="transmembrane region" description="Helical" evidence="8">
    <location>
        <begin position="86"/>
        <end position="104"/>
    </location>
</feature>
<dbReference type="Proteomes" id="UP000501076">
    <property type="component" value="Chromosome"/>
</dbReference>
<proteinExistence type="inferred from homology"/>
<dbReference type="RefSeq" id="WP_128821117.1">
    <property type="nucleotide sequence ID" value="NZ_CP045272.1"/>
</dbReference>
<sequence>MQELYSLFSQGIIDTTVMVLISLILSTLIGIPLGILLVITRQNHLLSNTYIFTILNTIINILRSVPFIVLLVAIIPFTTFIVGTPIGIRGAVVPLIVYTAPYIARLMETTLLEVDWGVIEAYKGMGASKVQIVFRIMLRESRSGIILCLTIATIGLIGASAMAGAVGAGGLGDLALRYGYQQWDLKIMFITVIILIAIVQLVQSSGNYLSKKLQRK</sequence>
<dbReference type="AlphaFoldDB" id="A0A6M6DZP2"/>
<dbReference type="Gene3D" id="1.10.3720.10">
    <property type="entry name" value="MetI-like"/>
    <property type="match status" value="1"/>
</dbReference>
<gene>
    <name evidence="10" type="ORF">FDZ14_23310</name>
</gene>
<dbReference type="CDD" id="cd06261">
    <property type="entry name" value="TM_PBP2"/>
    <property type="match status" value="1"/>
</dbReference>
<evidence type="ECO:0000256" key="2">
    <source>
        <dbReference type="ARBA" id="ARBA00007069"/>
    </source>
</evidence>
<evidence type="ECO:0000256" key="8">
    <source>
        <dbReference type="RuleBase" id="RU363032"/>
    </source>
</evidence>
<evidence type="ECO:0000313" key="10">
    <source>
        <dbReference type="EMBL" id="QJX78976.1"/>
    </source>
</evidence>
<feature type="transmembrane region" description="Helical" evidence="8">
    <location>
        <begin position="144"/>
        <end position="167"/>
    </location>
</feature>
<feature type="transmembrane region" description="Helical" evidence="8">
    <location>
        <begin position="50"/>
        <end position="74"/>
    </location>
</feature>
<keyword evidence="6 8" id="KW-1133">Transmembrane helix</keyword>
<keyword evidence="7 8" id="KW-0472">Membrane</keyword>
<dbReference type="PANTHER" id="PTHR30450">
    <property type="entry name" value="ABC TRANSPORTER PERMEASE"/>
    <property type="match status" value="1"/>
</dbReference>
<dbReference type="PANTHER" id="PTHR30450:SF14">
    <property type="entry name" value="TRANSPORTER, PERMEASE PROTEIN, PUTATIVE-RELATED"/>
    <property type="match status" value="1"/>
</dbReference>
<evidence type="ECO:0000256" key="4">
    <source>
        <dbReference type="ARBA" id="ARBA00022475"/>
    </source>
</evidence>
<dbReference type="EMBL" id="CP045272">
    <property type="protein sequence ID" value="QJX78976.1"/>
    <property type="molecule type" value="Genomic_DNA"/>
</dbReference>
<dbReference type="Pfam" id="PF00528">
    <property type="entry name" value="BPD_transp_1"/>
    <property type="match status" value="1"/>
</dbReference>
<evidence type="ECO:0000256" key="1">
    <source>
        <dbReference type="ARBA" id="ARBA00004651"/>
    </source>
</evidence>
<keyword evidence="4" id="KW-1003">Cell membrane</keyword>
<feature type="transmembrane region" description="Helical" evidence="8">
    <location>
        <begin position="12"/>
        <end position="38"/>
    </location>
</feature>
<comment type="similarity">
    <text evidence="2">Belongs to the binding-protein-dependent transport system permease family. CysTW subfamily.</text>
</comment>
<protein>
    <submittedName>
        <fullName evidence="10">ABC transporter permease subunit</fullName>
    </submittedName>
</protein>
<dbReference type="InterPro" id="IPR000515">
    <property type="entry name" value="MetI-like"/>
</dbReference>
<evidence type="ECO:0000256" key="7">
    <source>
        <dbReference type="ARBA" id="ARBA00023136"/>
    </source>
</evidence>
<keyword evidence="5 8" id="KW-0812">Transmembrane</keyword>
<feature type="domain" description="ABC transmembrane type-1" evidence="9">
    <location>
        <begin position="12"/>
        <end position="203"/>
    </location>
</feature>
<dbReference type="PROSITE" id="PS50928">
    <property type="entry name" value="ABC_TM1"/>
    <property type="match status" value="1"/>
</dbReference>
<dbReference type="SUPFAM" id="SSF161098">
    <property type="entry name" value="MetI-like"/>
    <property type="match status" value="1"/>
</dbReference>
<dbReference type="InterPro" id="IPR051322">
    <property type="entry name" value="AA_ABC_Transporter_Permease"/>
</dbReference>
<dbReference type="InterPro" id="IPR035906">
    <property type="entry name" value="MetI-like_sf"/>
</dbReference>
<feature type="transmembrane region" description="Helical" evidence="8">
    <location>
        <begin position="187"/>
        <end position="209"/>
    </location>
</feature>
<organism evidence="10 11">
    <name type="scientific">Priestia megaterium</name>
    <name type="common">Bacillus megaterium</name>
    <dbReference type="NCBI Taxonomy" id="1404"/>
    <lineage>
        <taxon>Bacteria</taxon>
        <taxon>Bacillati</taxon>
        <taxon>Bacillota</taxon>
        <taxon>Bacilli</taxon>
        <taxon>Bacillales</taxon>
        <taxon>Bacillaceae</taxon>
        <taxon>Priestia</taxon>
    </lineage>
</organism>
<comment type="subcellular location">
    <subcellularLocation>
        <location evidence="1 8">Cell membrane</location>
        <topology evidence="1 8">Multi-pass membrane protein</topology>
    </subcellularLocation>
</comment>
<dbReference type="GO" id="GO:0048473">
    <property type="term" value="P:D-methionine transmembrane transport"/>
    <property type="evidence" value="ECO:0007669"/>
    <property type="project" value="TreeGrafter"/>
</dbReference>
<keyword evidence="3 8" id="KW-0813">Transport</keyword>
<name>A0A6M6DZP2_PRIMG</name>
<evidence type="ECO:0000313" key="11">
    <source>
        <dbReference type="Proteomes" id="UP000501076"/>
    </source>
</evidence>
<dbReference type="GO" id="GO:0005886">
    <property type="term" value="C:plasma membrane"/>
    <property type="evidence" value="ECO:0007669"/>
    <property type="project" value="UniProtKB-SubCell"/>
</dbReference>
<accession>A0A6M6DZP2</accession>
<evidence type="ECO:0000256" key="3">
    <source>
        <dbReference type="ARBA" id="ARBA00022448"/>
    </source>
</evidence>
<reference evidence="10 11" key="1">
    <citation type="submission" date="2019-10" db="EMBL/GenBank/DDBJ databases">
        <title>Complete genome sequences for adaption low water activity.</title>
        <authorList>
            <person name="Zhao L."/>
            <person name="Zhong J."/>
        </authorList>
    </citation>
    <scope>NUCLEOTIDE SEQUENCE [LARGE SCALE GENOMIC DNA]</scope>
    <source>
        <strain evidence="10 11">FDU301</strain>
    </source>
</reference>
<dbReference type="FunFam" id="1.10.3720.10:FF:000002">
    <property type="entry name" value="D-methionine ABC transporter permease MetI"/>
    <property type="match status" value="1"/>
</dbReference>